<dbReference type="EMBL" id="QRYW01000006">
    <property type="protein sequence ID" value="RGV29262.1"/>
    <property type="molecule type" value="Genomic_DNA"/>
</dbReference>
<name>A0A412WQ54_9BACT</name>
<organism evidence="1 2">
    <name type="scientific">Odoribacter splanchnicus</name>
    <dbReference type="NCBI Taxonomy" id="28118"/>
    <lineage>
        <taxon>Bacteria</taxon>
        <taxon>Pseudomonadati</taxon>
        <taxon>Bacteroidota</taxon>
        <taxon>Bacteroidia</taxon>
        <taxon>Bacteroidales</taxon>
        <taxon>Odoribacteraceae</taxon>
        <taxon>Odoribacter</taxon>
    </lineage>
</organism>
<proteinExistence type="predicted"/>
<protein>
    <submittedName>
        <fullName evidence="1">Uncharacterized protein</fullName>
    </submittedName>
</protein>
<dbReference type="Proteomes" id="UP000283426">
    <property type="component" value="Unassembled WGS sequence"/>
</dbReference>
<sequence length="158" mass="18018">MEKTLKITEEQAKKLYLEASANLKEILELNFGKTTFLKNFQEAVKTYEDACEIIGEKPIDEQHLMDCGIGKSEIAFIKLKTIFKAANKMNNNWNADYSNSNQCKYYPYFIWRSSGFRCDGTSCACTSSRAGSRLCCGTHDDAEYIGKQFEDLCNDYFG</sequence>
<dbReference type="AlphaFoldDB" id="A0A412WQ54"/>
<dbReference type="RefSeq" id="WP_118107428.1">
    <property type="nucleotide sequence ID" value="NZ_QRYW01000006.1"/>
</dbReference>
<gene>
    <name evidence="1" type="ORF">DWW24_04055</name>
</gene>
<accession>A0A412WQ54</accession>
<comment type="caution">
    <text evidence="1">The sequence shown here is derived from an EMBL/GenBank/DDBJ whole genome shotgun (WGS) entry which is preliminary data.</text>
</comment>
<evidence type="ECO:0000313" key="1">
    <source>
        <dbReference type="EMBL" id="RGV29262.1"/>
    </source>
</evidence>
<evidence type="ECO:0000313" key="2">
    <source>
        <dbReference type="Proteomes" id="UP000283426"/>
    </source>
</evidence>
<reference evidence="1 2" key="1">
    <citation type="submission" date="2018-08" db="EMBL/GenBank/DDBJ databases">
        <title>A genome reference for cultivated species of the human gut microbiota.</title>
        <authorList>
            <person name="Zou Y."/>
            <person name="Xue W."/>
            <person name="Luo G."/>
        </authorList>
    </citation>
    <scope>NUCLEOTIDE SEQUENCE [LARGE SCALE GENOMIC DNA]</scope>
    <source>
        <strain evidence="1 2">AF14-6AC</strain>
    </source>
</reference>